<dbReference type="AlphaFoldDB" id="A0A1J5E7B5"/>
<dbReference type="CDD" id="cd00077">
    <property type="entry name" value="HDc"/>
    <property type="match status" value="1"/>
</dbReference>
<gene>
    <name evidence="3" type="ORF">AUJ95_05855</name>
</gene>
<dbReference type="SUPFAM" id="SSF109604">
    <property type="entry name" value="HD-domain/PDEase-like"/>
    <property type="match status" value="1"/>
</dbReference>
<proteinExistence type="predicted"/>
<dbReference type="InterPro" id="IPR003607">
    <property type="entry name" value="HD/PDEase_dom"/>
</dbReference>
<dbReference type="EMBL" id="MNYI01000157">
    <property type="protein sequence ID" value="OIP39190.1"/>
    <property type="molecule type" value="Genomic_DNA"/>
</dbReference>
<evidence type="ECO:0000313" key="3">
    <source>
        <dbReference type="EMBL" id="OIP39190.1"/>
    </source>
</evidence>
<comment type="caution">
    <text evidence="3">The sequence shown here is derived from an EMBL/GenBank/DDBJ whole genome shotgun (WGS) entry which is preliminary data.</text>
</comment>
<name>A0A1J5E7B5_9BACT</name>
<dbReference type="Gene3D" id="1.10.3210.10">
    <property type="entry name" value="Hypothetical protein af1432"/>
    <property type="match status" value="1"/>
</dbReference>
<evidence type="ECO:0000313" key="4">
    <source>
        <dbReference type="Proteomes" id="UP000183085"/>
    </source>
</evidence>
<feature type="coiled-coil region" evidence="1">
    <location>
        <begin position="23"/>
        <end position="50"/>
    </location>
</feature>
<dbReference type="PANTHER" id="PTHR45228">
    <property type="entry name" value="CYCLIC DI-GMP PHOSPHODIESTERASE TM_0186-RELATED"/>
    <property type="match status" value="1"/>
</dbReference>
<organism evidence="3 4">
    <name type="scientific">Candidatus Desantisbacteria bacterium CG2_30_40_21</name>
    <dbReference type="NCBI Taxonomy" id="1817895"/>
    <lineage>
        <taxon>Bacteria</taxon>
        <taxon>Candidatus Desantisiibacteriota</taxon>
    </lineage>
</organism>
<dbReference type="PROSITE" id="PS51832">
    <property type="entry name" value="HD_GYP"/>
    <property type="match status" value="1"/>
</dbReference>
<dbReference type="InterPro" id="IPR037522">
    <property type="entry name" value="HD_GYP_dom"/>
</dbReference>
<dbReference type="STRING" id="1817895.AUJ95_05855"/>
<dbReference type="Proteomes" id="UP000183085">
    <property type="component" value="Unassembled WGS sequence"/>
</dbReference>
<evidence type="ECO:0000259" key="2">
    <source>
        <dbReference type="PROSITE" id="PS51832"/>
    </source>
</evidence>
<keyword evidence="1" id="KW-0175">Coiled coil</keyword>
<sequence>MEKDMNELVEKLKSFQQQSVIYAEELKMAHACEEERYKKLEDTHNSLQQIYAGTIRVLAEAIDSRSKFTQGHSERVRRYCDLIGQRLYLSDEELKVLDIAATLHDIGRVGVEQTIWEKPGKLTDTEFESVKSHATIGEKMLPPIPFLNRVADIIRHHHEKYDGTGYPDCINGENIPLSARILAVADAFDAMTSERSYRERIDPVVALEEIKTLSGTQFDPMVIEAFISMWKKMYS</sequence>
<evidence type="ECO:0000256" key="1">
    <source>
        <dbReference type="SAM" id="Coils"/>
    </source>
</evidence>
<protein>
    <recommendedName>
        <fullName evidence="2">HD-GYP domain-containing protein</fullName>
    </recommendedName>
</protein>
<accession>A0A1J5E7B5</accession>
<feature type="domain" description="HD-GYP" evidence="2">
    <location>
        <begin position="47"/>
        <end position="235"/>
    </location>
</feature>
<dbReference type="PANTHER" id="PTHR45228:SF4">
    <property type="entry name" value="LIPOPROTEIN"/>
    <property type="match status" value="1"/>
</dbReference>
<dbReference type="InterPro" id="IPR052020">
    <property type="entry name" value="Cyclic_di-GMP/3'3'-cGAMP_PDE"/>
</dbReference>
<dbReference type="Pfam" id="PF13487">
    <property type="entry name" value="HD_5"/>
    <property type="match status" value="1"/>
</dbReference>
<reference evidence="3 4" key="1">
    <citation type="journal article" date="2016" name="Environ. Microbiol.">
        <title>Genomic resolution of a cold subsurface aquifer community provides metabolic insights for novel microbes adapted to high CO concentrations.</title>
        <authorList>
            <person name="Probst A.J."/>
            <person name="Castelle C.J."/>
            <person name="Singh A."/>
            <person name="Brown C.T."/>
            <person name="Anantharaman K."/>
            <person name="Sharon I."/>
            <person name="Hug L.A."/>
            <person name="Burstein D."/>
            <person name="Emerson J.B."/>
            <person name="Thomas B.C."/>
            <person name="Banfield J.F."/>
        </authorList>
    </citation>
    <scope>NUCLEOTIDE SEQUENCE [LARGE SCALE GENOMIC DNA]</scope>
    <source>
        <strain evidence="3">CG2_30_40_21</strain>
    </source>
</reference>
<dbReference type="SMART" id="SM00471">
    <property type="entry name" value="HDc"/>
    <property type="match status" value="1"/>
</dbReference>